<dbReference type="Pfam" id="PF13377">
    <property type="entry name" value="Peripla_BP_3"/>
    <property type="match status" value="1"/>
</dbReference>
<dbReference type="SMART" id="SM00354">
    <property type="entry name" value="HTH_LACI"/>
    <property type="match status" value="1"/>
</dbReference>
<reference evidence="5 6" key="1">
    <citation type="submission" date="2016-10" db="EMBL/GenBank/DDBJ databases">
        <authorList>
            <person name="de Groot N.N."/>
        </authorList>
    </citation>
    <scope>NUCLEOTIDE SEQUENCE [LARGE SCALE GENOMIC DNA]</scope>
    <source>
        <strain evidence="5 6">IPL20</strain>
    </source>
</reference>
<keyword evidence="2" id="KW-0238">DNA-binding</keyword>
<evidence type="ECO:0000313" key="5">
    <source>
        <dbReference type="EMBL" id="SFV38667.1"/>
    </source>
</evidence>
<sequence>MRDTTSELLTRSPRAIDVARAAGVSAATVSRAFNEPDKVQPHVRQRVIAAAEALGWLPHGAGSALARRRSLIAGALIPTLANGIFAAHVAALQETFAREGISLIVSVSNHDPAQAMRDVQAMLTRGVEAIAVVGEDFGDAIFDLMTARKVPYVVTHGFSAESRHPTIGIDNFQTFQEITQYLLRLGHRTIGMIAPTQKNNSRVTARVAGVRTALAEMGLAIRPQHFCEGPWSIQFGRESLRAILAADGPRPTAIICGNDQIAFGVLTEAHMQGIAVPEELSIIGFDDDPISAHTTPPLSTVNIDRTLMGQLSAQYLLAQLQGGTPALPPPMTATLIPRGSTGAVHP</sequence>
<dbReference type="PANTHER" id="PTHR30146:SF138">
    <property type="entry name" value="TRANSCRIPTIONAL REGULATORY PROTEIN"/>
    <property type="match status" value="1"/>
</dbReference>
<feature type="domain" description="HTH lacI-type" evidence="4">
    <location>
        <begin position="13"/>
        <end position="67"/>
    </location>
</feature>
<evidence type="ECO:0000256" key="1">
    <source>
        <dbReference type="ARBA" id="ARBA00023015"/>
    </source>
</evidence>
<dbReference type="SUPFAM" id="SSF53822">
    <property type="entry name" value="Periplasmic binding protein-like I"/>
    <property type="match status" value="1"/>
</dbReference>
<dbReference type="RefSeq" id="WP_092426927.1">
    <property type="nucleotide sequence ID" value="NZ_FPCK01000004.1"/>
</dbReference>
<keyword evidence="3" id="KW-0804">Transcription</keyword>
<protein>
    <submittedName>
        <fullName evidence="5">LacI family transcriptional regulator</fullName>
    </submittedName>
</protein>
<evidence type="ECO:0000256" key="2">
    <source>
        <dbReference type="ARBA" id="ARBA00023125"/>
    </source>
</evidence>
<organism evidence="5 6">
    <name type="scientific">Devosia crocina</name>
    <dbReference type="NCBI Taxonomy" id="429728"/>
    <lineage>
        <taxon>Bacteria</taxon>
        <taxon>Pseudomonadati</taxon>
        <taxon>Pseudomonadota</taxon>
        <taxon>Alphaproteobacteria</taxon>
        <taxon>Hyphomicrobiales</taxon>
        <taxon>Devosiaceae</taxon>
        <taxon>Devosia</taxon>
    </lineage>
</organism>
<dbReference type="OrthoDB" id="7170131at2"/>
<keyword evidence="1" id="KW-0805">Transcription regulation</keyword>
<dbReference type="CDD" id="cd01392">
    <property type="entry name" value="HTH_LacI"/>
    <property type="match status" value="1"/>
</dbReference>
<dbReference type="STRING" id="429728.SAMN05216456_3552"/>
<dbReference type="GO" id="GO:0000976">
    <property type="term" value="F:transcription cis-regulatory region binding"/>
    <property type="evidence" value="ECO:0007669"/>
    <property type="project" value="TreeGrafter"/>
</dbReference>
<name>A0A1I7NVI0_9HYPH</name>
<dbReference type="InterPro" id="IPR046335">
    <property type="entry name" value="LacI/GalR-like_sensor"/>
</dbReference>
<gene>
    <name evidence="5" type="ORF">SAMN05216456_3552</name>
</gene>
<dbReference type="Proteomes" id="UP000199074">
    <property type="component" value="Unassembled WGS sequence"/>
</dbReference>
<dbReference type="InterPro" id="IPR028082">
    <property type="entry name" value="Peripla_BP_I"/>
</dbReference>
<dbReference type="InterPro" id="IPR000843">
    <property type="entry name" value="HTH_LacI"/>
</dbReference>
<dbReference type="AlphaFoldDB" id="A0A1I7NVI0"/>
<dbReference type="InterPro" id="IPR010982">
    <property type="entry name" value="Lambda_DNA-bd_dom_sf"/>
</dbReference>
<dbReference type="Pfam" id="PF00356">
    <property type="entry name" value="LacI"/>
    <property type="match status" value="1"/>
</dbReference>
<dbReference type="Gene3D" id="3.40.50.2300">
    <property type="match status" value="2"/>
</dbReference>
<dbReference type="Gene3D" id="1.10.260.40">
    <property type="entry name" value="lambda repressor-like DNA-binding domains"/>
    <property type="match status" value="1"/>
</dbReference>
<evidence type="ECO:0000259" key="4">
    <source>
        <dbReference type="PROSITE" id="PS50932"/>
    </source>
</evidence>
<dbReference type="EMBL" id="FPCK01000004">
    <property type="protein sequence ID" value="SFV38667.1"/>
    <property type="molecule type" value="Genomic_DNA"/>
</dbReference>
<proteinExistence type="predicted"/>
<accession>A0A1I7NVI0</accession>
<evidence type="ECO:0000313" key="6">
    <source>
        <dbReference type="Proteomes" id="UP000199074"/>
    </source>
</evidence>
<dbReference type="CDD" id="cd06273">
    <property type="entry name" value="PBP1_LacI-like"/>
    <property type="match status" value="1"/>
</dbReference>
<dbReference type="GO" id="GO:0003700">
    <property type="term" value="F:DNA-binding transcription factor activity"/>
    <property type="evidence" value="ECO:0007669"/>
    <property type="project" value="TreeGrafter"/>
</dbReference>
<keyword evidence="6" id="KW-1185">Reference proteome</keyword>
<dbReference type="PANTHER" id="PTHR30146">
    <property type="entry name" value="LACI-RELATED TRANSCRIPTIONAL REPRESSOR"/>
    <property type="match status" value="1"/>
</dbReference>
<evidence type="ECO:0000256" key="3">
    <source>
        <dbReference type="ARBA" id="ARBA00023163"/>
    </source>
</evidence>
<dbReference type="PROSITE" id="PS50932">
    <property type="entry name" value="HTH_LACI_2"/>
    <property type="match status" value="1"/>
</dbReference>
<dbReference type="SUPFAM" id="SSF47413">
    <property type="entry name" value="lambda repressor-like DNA-binding domains"/>
    <property type="match status" value="1"/>
</dbReference>